<protein>
    <recommendedName>
        <fullName evidence="4">WW domain-containing protein</fullName>
    </recommendedName>
</protein>
<feature type="compositionally biased region" description="Basic and acidic residues" evidence="1">
    <location>
        <begin position="143"/>
        <end position="155"/>
    </location>
</feature>
<sequence length="219" mass="24318">MTTPRPCCLLEHRFQALSINHGSLKEEACFNPRDEIAMQQQSQNPSEKCPLEPKSKPALPSQWEQFLDLKTGEMYFYDWSAGRKTKTHPKELLRASKTVPVAQDKIAIAFGVEKPSTPSYYSEIEDYAGDFDSMDDDSDDSEESQKEASEGHRICESVGQGHSSSLDSTVLVAAGCQSCLMYYMLPKHTICCPKCGTPVLHFSEPAVSNGKETREANIG</sequence>
<dbReference type="OMA" id="SALPYQW"/>
<name>A0AA38GUS4_TAXCH</name>
<reference evidence="2 3" key="1">
    <citation type="journal article" date="2021" name="Nat. Plants">
        <title>The Taxus genome provides insights into paclitaxel biosynthesis.</title>
        <authorList>
            <person name="Xiong X."/>
            <person name="Gou J."/>
            <person name="Liao Q."/>
            <person name="Li Y."/>
            <person name="Zhou Q."/>
            <person name="Bi G."/>
            <person name="Li C."/>
            <person name="Du R."/>
            <person name="Wang X."/>
            <person name="Sun T."/>
            <person name="Guo L."/>
            <person name="Liang H."/>
            <person name="Lu P."/>
            <person name="Wu Y."/>
            <person name="Zhang Z."/>
            <person name="Ro D.K."/>
            <person name="Shang Y."/>
            <person name="Huang S."/>
            <person name="Yan J."/>
        </authorList>
    </citation>
    <scope>NUCLEOTIDE SEQUENCE [LARGE SCALE GENOMIC DNA]</scope>
    <source>
        <strain evidence="2">Ta-2019</strain>
    </source>
</reference>
<dbReference type="EMBL" id="JAHRHJ020000001">
    <property type="protein sequence ID" value="KAH9329311.1"/>
    <property type="molecule type" value="Genomic_DNA"/>
</dbReference>
<dbReference type="PANTHER" id="PTHR14791">
    <property type="entry name" value="BOMB/KIRA PROTEINS"/>
    <property type="match status" value="1"/>
</dbReference>
<gene>
    <name evidence="2" type="ORF">KI387_001419</name>
</gene>
<feature type="region of interest" description="Disordered" evidence="1">
    <location>
        <begin position="129"/>
        <end position="163"/>
    </location>
</feature>
<dbReference type="InterPro" id="IPR051105">
    <property type="entry name" value="WWC/KIBRA_Hippo_Reg"/>
</dbReference>
<dbReference type="PANTHER" id="PTHR14791:SF29">
    <property type="entry name" value="PROTEIN KIBRA"/>
    <property type="match status" value="1"/>
</dbReference>
<evidence type="ECO:0008006" key="4">
    <source>
        <dbReference type="Google" id="ProtNLM"/>
    </source>
</evidence>
<evidence type="ECO:0000313" key="3">
    <source>
        <dbReference type="Proteomes" id="UP000824469"/>
    </source>
</evidence>
<feature type="non-terminal residue" evidence="2">
    <location>
        <position position="219"/>
    </location>
</feature>
<comment type="caution">
    <text evidence="2">The sequence shown here is derived from an EMBL/GenBank/DDBJ whole genome shotgun (WGS) entry which is preliminary data.</text>
</comment>
<feature type="compositionally biased region" description="Acidic residues" evidence="1">
    <location>
        <begin position="129"/>
        <end position="142"/>
    </location>
</feature>
<organism evidence="2 3">
    <name type="scientific">Taxus chinensis</name>
    <name type="common">Chinese yew</name>
    <name type="synonym">Taxus wallichiana var. chinensis</name>
    <dbReference type="NCBI Taxonomy" id="29808"/>
    <lineage>
        <taxon>Eukaryota</taxon>
        <taxon>Viridiplantae</taxon>
        <taxon>Streptophyta</taxon>
        <taxon>Embryophyta</taxon>
        <taxon>Tracheophyta</taxon>
        <taxon>Spermatophyta</taxon>
        <taxon>Pinopsida</taxon>
        <taxon>Pinidae</taxon>
        <taxon>Conifers II</taxon>
        <taxon>Cupressales</taxon>
        <taxon>Taxaceae</taxon>
        <taxon>Taxus</taxon>
    </lineage>
</organism>
<proteinExistence type="predicted"/>
<dbReference type="SUPFAM" id="SSF51045">
    <property type="entry name" value="WW domain"/>
    <property type="match status" value="1"/>
</dbReference>
<evidence type="ECO:0000256" key="1">
    <source>
        <dbReference type="SAM" id="MobiDB-lite"/>
    </source>
</evidence>
<dbReference type="InterPro" id="IPR036020">
    <property type="entry name" value="WW_dom_sf"/>
</dbReference>
<dbReference type="Proteomes" id="UP000824469">
    <property type="component" value="Unassembled WGS sequence"/>
</dbReference>
<accession>A0AA38GUS4</accession>
<keyword evidence="3" id="KW-1185">Reference proteome</keyword>
<feature type="region of interest" description="Disordered" evidence="1">
    <location>
        <begin position="41"/>
        <end position="60"/>
    </location>
</feature>
<dbReference type="AlphaFoldDB" id="A0AA38GUS4"/>
<evidence type="ECO:0000313" key="2">
    <source>
        <dbReference type="EMBL" id="KAH9329311.1"/>
    </source>
</evidence>